<sequence length="544" mass="53986">MRRKSSAYLAVAVTVAAATVLGGLAGQGVADPLPGGLGPCKGDACPGTYPEVNNGPVAGRDENINVFVGEDMLVREAAAEAEGKVVVLGDFDMNKRAGASQIYNVGVAGVGSRVPPPNGSDFLTTGGDLTVATGQRLLAEEGSVSGRVVYEGTASGTVVPPAVQEAGAADPYAALPGQLTAASQCYAYDNGAKRATTGEVTYTSTGTTFTGDGTSKLQVFDVDFDLASSSGGQQGITFAGIPADATVLVNLYGTAREINTYVGGFPDGLRERLLWNFPDATDVQFNGTAQFAGSVLVGSAGSTSTVRMPGMNGRFFTVGSLTHTSGAGGGQEFHAYPFNGDLPTCTSPSPSPSPSESESPSPSPSPSDSDGPSPSPSPSDSDGPSPSPSPSDSDGPSPSPSPSDSDGPSPSPSPSDSDGPSPSPSDSDGPSPSPSPSDSDGPSPSPSDSDGPSPSPSDSDGPSPSPSDSDGPSPSPSDSDGPSPSPSPTDSPTHPHPTKSPDEMAHTGASSGELALVGGIAAALLAAGVTVVVTVRRRRAGEFE</sequence>
<organism evidence="5 6">
    <name type="scientific">Streptomyces spectabilis</name>
    <dbReference type="NCBI Taxonomy" id="68270"/>
    <lineage>
        <taxon>Bacteria</taxon>
        <taxon>Bacillati</taxon>
        <taxon>Actinomycetota</taxon>
        <taxon>Actinomycetes</taxon>
        <taxon>Kitasatosporales</taxon>
        <taxon>Streptomycetaceae</taxon>
        <taxon>Streptomyces</taxon>
    </lineage>
</organism>
<feature type="region of interest" description="Disordered" evidence="1">
    <location>
        <begin position="331"/>
        <end position="510"/>
    </location>
</feature>
<keyword evidence="2" id="KW-1133">Transmembrane helix</keyword>
<name>A0A516R7V8_STRST</name>
<protein>
    <submittedName>
        <fullName evidence="5">Choice-of-anchor A family protein</fullName>
    </submittedName>
</protein>
<dbReference type="Proteomes" id="UP000316806">
    <property type="component" value="Chromosome"/>
</dbReference>
<feature type="chain" id="PRO_5038490316" evidence="3">
    <location>
        <begin position="26"/>
        <end position="544"/>
    </location>
</feature>
<dbReference type="InterPro" id="IPR026588">
    <property type="entry name" value="Choice_anch_A"/>
</dbReference>
<dbReference type="Pfam" id="PF20597">
    <property type="entry name" value="pAdhesive_15"/>
    <property type="match status" value="1"/>
</dbReference>
<evidence type="ECO:0000256" key="2">
    <source>
        <dbReference type="SAM" id="Phobius"/>
    </source>
</evidence>
<feature type="transmembrane region" description="Helical" evidence="2">
    <location>
        <begin position="514"/>
        <end position="535"/>
    </location>
</feature>
<accession>A0A516R7V8</accession>
<keyword evidence="2" id="KW-0472">Membrane</keyword>
<evidence type="ECO:0000313" key="5">
    <source>
        <dbReference type="EMBL" id="QDQ11748.1"/>
    </source>
</evidence>
<feature type="domain" description="Choice-of-anchor A" evidence="4">
    <location>
        <begin position="65"/>
        <end position="322"/>
    </location>
</feature>
<reference evidence="5 6" key="1">
    <citation type="journal article" date="2019" name="J. Ind. Microbiol. Biotechnol.">
        <title>The complete genomic sequence of Streptomyces spectabilis NRRL-2792 and identification of secondary metabolite biosynthetic gene clusters.</title>
        <authorList>
            <person name="Sinha A."/>
            <person name="Phillips-Salemka S."/>
            <person name="Niraula T.A."/>
            <person name="Short K.A."/>
            <person name="Niraula N.P."/>
        </authorList>
    </citation>
    <scope>NUCLEOTIDE SEQUENCE [LARGE SCALE GENOMIC DNA]</scope>
    <source>
        <strain evidence="5 6">NRRL 2792</strain>
    </source>
</reference>
<keyword evidence="2" id="KW-0812">Transmembrane</keyword>
<gene>
    <name evidence="5" type="ORF">FH965_15190</name>
</gene>
<proteinExistence type="predicted"/>
<dbReference type="PANTHER" id="PTHR24216">
    <property type="entry name" value="PAXILLIN-RELATED"/>
    <property type="match status" value="1"/>
</dbReference>
<dbReference type="PANTHER" id="PTHR24216:SF65">
    <property type="entry name" value="PAXILLIN-LIKE PROTEIN 1"/>
    <property type="match status" value="1"/>
</dbReference>
<feature type="compositionally biased region" description="Low complexity" evidence="1">
    <location>
        <begin position="354"/>
        <end position="482"/>
    </location>
</feature>
<evidence type="ECO:0000256" key="3">
    <source>
        <dbReference type="SAM" id="SignalP"/>
    </source>
</evidence>
<evidence type="ECO:0000256" key="1">
    <source>
        <dbReference type="SAM" id="MobiDB-lite"/>
    </source>
</evidence>
<evidence type="ECO:0000313" key="6">
    <source>
        <dbReference type="Proteomes" id="UP000316806"/>
    </source>
</evidence>
<dbReference type="NCBIfam" id="TIGR04215">
    <property type="entry name" value="choice_anch_A"/>
    <property type="match status" value="1"/>
</dbReference>
<evidence type="ECO:0000259" key="4">
    <source>
        <dbReference type="Pfam" id="PF20597"/>
    </source>
</evidence>
<feature type="signal peptide" evidence="3">
    <location>
        <begin position="1"/>
        <end position="25"/>
    </location>
</feature>
<dbReference type="EMBL" id="CP040916">
    <property type="protein sequence ID" value="QDQ11748.1"/>
    <property type="molecule type" value="Genomic_DNA"/>
</dbReference>
<dbReference type="AlphaFoldDB" id="A0A516R7V8"/>
<keyword evidence="3" id="KW-0732">Signal</keyword>